<dbReference type="Gene3D" id="1.10.10.10">
    <property type="entry name" value="Winged helix-like DNA-binding domain superfamily/Winged helix DNA-binding domain"/>
    <property type="match status" value="1"/>
</dbReference>
<comment type="caution">
    <text evidence="4">The sequence shown here is derived from an EMBL/GenBank/DDBJ whole genome shotgun (WGS) entry which is preliminary data.</text>
</comment>
<dbReference type="Pfam" id="PF25873">
    <property type="entry name" value="WHD_MalT"/>
    <property type="match status" value="1"/>
</dbReference>
<dbReference type="SUPFAM" id="SSF48452">
    <property type="entry name" value="TPR-like"/>
    <property type="match status" value="3"/>
</dbReference>
<organism evidence="4 5">
    <name type="scientific">Pseudogracilibacillus auburnensis</name>
    <dbReference type="NCBI Taxonomy" id="1494959"/>
    <lineage>
        <taxon>Bacteria</taxon>
        <taxon>Bacillati</taxon>
        <taxon>Bacillota</taxon>
        <taxon>Bacilli</taxon>
        <taxon>Bacillales</taxon>
        <taxon>Bacillaceae</taxon>
        <taxon>Pseudogracilibacillus</taxon>
    </lineage>
</organism>
<dbReference type="OrthoDB" id="1137593at2"/>
<name>A0A2V3W9S9_9BACI</name>
<dbReference type="InterPro" id="IPR059106">
    <property type="entry name" value="WHD_MalT"/>
</dbReference>
<accession>A0A2V3W9S9</accession>
<dbReference type="AlphaFoldDB" id="A0A2V3W9S9"/>
<sequence>MNNVQIINSKLIPPSPSATYMRRSSFIKKMKVTSNYRLTILHSGPGFGKSLGLAQYFKDASMQYSWYTVTAEDDNFIPFVSYLKESIRRVIPTFGNTLPNLARSSTFLKEAELHQWLALFINELCHIDDSFTMIVDDFHLVDHVFQINVMMEKMIELLPPHVNIIIATRSCPKWSNLLKLKVKNHYFEMTKDDLIFSEEEITVYLEDYFNIEIEEEKAREIGKITEGWAIAINLIALQFSVSDLSFSKMMKPVYQNLFDYLSEEVFQRRSAKEQEWLLSFAIFPTFSVQLINEFYEEEAVFGLEKLALEHGFFQSLGEEDTYRYHALYKRFLTNKWLEINPKKFSLLHKKASNYFYRKGDFFQSTYHASQTNDDHFIAEVLVSTALPLIRTGQFDWFIEMYDQLAQTVKNEFYALFYFKGEVQRYRAFYEQARQAYVKCIVYAEQNEDAYYLSRSHAGIAHIFLDTIQPALAETHLKQAIDWAQRSDRMKEKEKAMLKRQFAENLVNLGRARDALTWVKAEQLPVTILREGNLDARIFLRMGKLVEAKKVLQEHIAIRKTLPDSHRETEVLLSLIYGMSGEVYEALHNAKKGVEIGKAVKSGFIEAVGYTRRGHAETLANPFMLEDAEKSYCKAIDMMEKLKVARVKAEPLMGLAILKARQGQYQLAIHYGEAALQETEKVNDEWMSGLIQVSLGIIYFYQKDFERSEHHFVLAQQLFRSGGDLYGEMITLFWLMNIFFLVGELERLTYSSERFFIICIKENYLFFLKKNTMFGPLDRQIIYPIVNKIRELRPKDTYVHFIAKEINLDANVHHPGYYLFMRTFGRLQLRLGMDIVEEQTWQREKSKELLLYFLINKDRYIRKEEMMQALWESMDEKTADRNFKVTMNALLKVLEPNRQARQQSFFILRKNKMYRLSPQAEIVSDIDLFMQFAMKGLDEREPRTSIFYLLKACTVYKETPFEELRDSAWLIREKETLENKYIQVSERLAQNYLHVKDYNQVIKWAERLLKKDQTWEEAYRLLMFAYYRLQNRSQSIKWYEKCVAVLQNELNIHPMETTNELFQMITKSEE</sequence>
<dbReference type="SMART" id="SM00028">
    <property type="entry name" value="TPR"/>
    <property type="match status" value="6"/>
</dbReference>
<dbReference type="Gene3D" id="1.25.40.10">
    <property type="entry name" value="Tetratricopeptide repeat domain"/>
    <property type="match status" value="3"/>
</dbReference>
<dbReference type="InterPro" id="IPR036388">
    <property type="entry name" value="WH-like_DNA-bd_sf"/>
</dbReference>
<dbReference type="InterPro" id="IPR019734">
    <property type="entry name" value="TPR_rpt"/>
</dbReference>
<dbReference type="EMBL" id="QJJQ01000001">
    <property type="protein sequence ID" value="PXW90296.1"/>
    <property type="molecule type" value="Genomic_DNA"/>
</dbReference>
<dbReference type="RefSeq" id="WP_110393568.1">
    <property type="nucleotide sequence ID" value="NZ_JBHUHB010000001.1"/>
</dbReference>
<dbReference type="SUPFAM" id="SSF52540">
    <property type="entry name" value="P-loop containing nucleoside triphosphate hydrolases"/>
    <property type="match status" value="1"/>
</dbReference>
<feature type="domain" description="Bacterial transcriptional activator" evidence="3">
    <location>
        <begin position="923"/>
        <end position="1065"/>
    </location>
</feature>
<proteinExistence type="predicted"/>
<dbReference type="GO" id="GO:0003677">
    <property type="term" value="F:DNA binding"/>
    <property type="evidence" value="ECO:0007669"/>
    <property type="project" value="InterPro"/>
</dbReference>
<dbReference type="InterPro" id="IPR027417">
    <property type="entry name" value="P-loop_NTPase"/>
</dbReference>
<evidence type="ECO:0000259" key="3">
    <source>
        <dbReference type="SMART" id="SM01043"/>
    </source>
</evidence>
<protein>
    <submittedName>
        <fullName evidence="4">Transcriptional regulator</fullName>
    </submittedName>
</protein>
<dbReference type="SMART" id="SM01043">
    <property type="entry name" value="BTAD"/>
    <property type="match status" value="1"/>
</dbReference>
<dbReference type="Pfam" id="PF03704">
    <property type="entry name" value="BTAD"/>
    <property type="match status" value="1"/>
</dbReference>
<dbReference type="PANTHER" id="PTHR35807:SF2">
    <property type="entry name" value="TRANSCRIPTIONAL ACTIVATOR DOMAIN"/>
    <property type="match status" value="1"/>
</dbReference>
<dbReference type="Proteomes" id="UP000247978">
    <property type="component" value="Unassembled WGS sequence"/>
</dbReference>
<dbReference type="PANTHER" id="PTHR35807">
    <property type="entry name" value="TRANSCRIPTIONAL REGULATOR REDD-RELATED"/>
    <property type="match status" value="1"/>
</dbReference>
<dbReference type="InterPro" id="IPR016032">
    <property type="entry name" value="Sig_transdc_resp-reg_C-effctor"/>
</dbReference>
<dbReference type="SUPFAM" id="SSF46894">
    <property type="entry name" value="C-terminal effector domain of the bipartite response regulators"/>
    <property type="match status" value="1"/>
</dbReference>
<dbReference type="InterPro" id="IPR011990">
    <property type="entry name" value="TPR-like_helical_dom_sf"/>
</dbReference>
<dbReference type="InterPro" id="IPR005158">
    <property type="entry name" value="BTAD"/>
</dbReference>
<keyword evidence="1" id="KW-0805">Transcription regulation</keyword>
<evidence type="ECO:0000313" key="4">
    <source>
        <dbReference type="EMBL" id="PXW90296.1"/>
    </source>
</evidence>
<reference evidence="4 5" key="1">
    <citation type="submission" date="2018-05" db="EMBL/GenBank/DDBJ databases">
        <title>Genomic Encyclopedia of Type Strains, Phase IV (KMG-IV): sequencing the most valuable type-strain genomes for metagenomic binning, comparative biology and taxonomic classification.</title>
        <authorList>
            <person name="Goeker M."/>
        </authorList>
    </citation>
    <scope>NUCLEOTIDE SEQUENCE [LARGE SCALE GENOMIC DNA]</scope>
    <source>
        <strain evidence="4 5">DSM 28556</strain>
    </source>
</reference>
<gene>
    <name evidence="4" type="ORF">DFR56_101207</name>
</gene>
<evidence type="ECO:0000256" key="1">
    <source>
        <dbReference type="ARBA" id="ARBA00023015"/>
    </source>
</evidence>
<keyword evidence="2" id="KW-0804">Transcription</keyword>
<evidence type="ECO:0000313" key="5">
    <source>
        <dbReference type="Proteomes" id="UP000247978"/>
    </source>
</evidence>
<dbReference type="GO" id="GO:0006355">
    <property type="term" value="P:regulation of DNA-templated transcription"/>
    <property type="evidence" value="ECO:0007669"/>
    <property type="project" value="InterPro"/>
</dbReference>
<evidence type="ECO:0000256" key="2">
    <source>
        <dbReference type="ARBA" id="ARBA00023163"/>
    </source>
</evidence>
<keyword evidence="5" id="KW-1185">Reference proteome</keyword>
<dbReference type="InterPro" id="IPR051677">
    <property type="entry name" value="AfsR-DnrI-RedD_regulator"/>
</dbReference>